<feature type="compositionally biased region" description="Polar residues" evidence="1">
    <location>
        <begin position="304"/>
        <end position="315"/>
    </location>
</feature>
<reference evidence="2" key="1">
    <citation type="journal article" date="2019" name="Science">
        <title>Mutation of a bHLH transcription factor allowed almond domestication.</title>
        <authorList>
            <person name="Sanchez-Perez R."/>
            <person name="Pavan S."/>
            <person name="Mazzeo R."/>
            <person name="Moldovan C."/>
            <person name="Aiese Cigliano R."/>
            <person name="Del Cueto J."/>
            <person name="Ricciardi F."/>
            <person name="Lotti C."/>
            <person name="Ricciardi L."/>
            <person name="Dicenta F."/>
            <person name="Lopez-Marques R.L."/>
            <person name="Lindberg Moller B."/>
        </authorList>
    </citation>
    <scope>NUCLEOTIDE SEQUENCE</scope>
</reference>
<accession>A0A4Y1QVU4</accession>
<evidence type="ECO:0000313" key="2">
    <source>
        <dbReference type="EMBL" id="BBG95954.1"/>
    </source>
</evidence>
<dbReference type="EMBL" id="AP019297">
    <property type="protein sequence ID" value="BBG95954.1"/>
    <property type="molecule type" value="Genomic_DNA"/>
</dbReference>
<feature type="compositionally biased region" description="Polar residues" evidence="1">
    <location>
        <begin position="392"/>
        <end position="403"/>
    </location>
</feature>
<feature type="region of interest" description="Disordered" evidence="1">
    <location>
        <begin position="240"/>
        <end position="292"/>
    </location>
</feature>
<sequence>MGPRCRKSHCDASQRSHVVQRGVSCFLSLSMEHRLGEILAIFFFLLRNFSHCHNSQAKTEYLRRCVVGSEWLSESQIWKLLCLKLVGSLLLTVENLDLEMATYTEFHQPDSFRPSTPQICCRITGMGKNGLFFGTTGVRRSLKCTSPMDWLPKRRPTSKTITKELEVLRHCKCSTKKPPNLILAGCEINTTQLEYENFMTCPNSKQQARIDASLSPLHQSLVAPELPSMIAFSLTVKNADKPKKHAPPVLKAKSLEKSKPRPLHVTSKRDNHLLPSKCNTRGAASENNSNHVFSRKKLTEVCSSATVPHPSSTRSRLVPSYPSGRSDPKKANSNNKKLADRLQTNLPVHARSVQVDHLNTSNETSIACGLKNMAVEKRSCIGVSRKLLDLGNQQCDGSFTNNPARVDSERKNYGKERKEKEGKEENNAANRRYPKPASTVTSSVHKNVKVVRKIAELKSGILPHSKCQARSSSPVKSMGPVQQEECAVAFIMRQSLQKQARTSAIDWNVHLEMLSSDEAQKFRKFILDLKMTMLSAELNQSLVTCDREHAGQQD</sequence>
<protein>
    <submittedName>
        <fullName evidence="2">Targeting protein for Xklp2 protein family</fullName>
    </submittedName>
</protein>
<organism evidence="2">
    <name type="scientific">Prunus dulcis</name>
    <name type="common">Almond</name>
    <name type="synonym">Amygdalus dulcis</name>
    <dbReference type="NCBI Taxonomy" id="3755"/>
    <lineage>
        <taxon>Eukaryota</taxon>
        <taxon>Viridiplantae</taxon>
        <taxon>Streptophyta</taxon>
        <taxon>Embryophyta</taxon>
        <taxon>Tracheophyta</taxon>
        <taxon>Spermatophyta</taxon>
        <taxon>Magnoliopsida</taxon>
        <taxon>eudicotyledons</taxon>
        <taxon>Gunneridae</taxon>
        <taxon>Pentapetalae</taxon>
        <taxon>rosids</taxon>
        <taxon>fabids</taxon>
        <taxon>Rosales</taxon>
        <taxon>Rosaceae</taxon>
        <taxon>Amygdaloideae</taxon>
        <taxon>Amygdaleae</taxon>
        <taxon>Prunus</taxon>
    </lineage>
</organism>
<evidence type="ECO:0000256" key="1">
    <source>
        <dbReference type="SAM" id="MobiDB-lite"/>
    </source>
</evidence>
<dbReference type="AlphaFoldDB" id="A0A4Y1QVU4"/>
<feature type="region of interest" description="Disordered" evidence="1">
    <location>
        <begin position="392"/>
        <end position="442"/>
    </location>
</feature>
<name>A0A4Y1QVU4_PRUDU</name>
<feature type="compositionally biased region" description="Basic and acidic residues" evidence="1">
    <location>
        <begin position="406"/>
        <end position="426"/>
    </location>
</feature>
<proteinExistence type="predicted"/>
<gene>
    <name evidence="2" type="ORF">Prudu_004620</name>
</gene>
<feature type="region of interest" description="Disordered" evidence="1">
    <location>
        <begin position="304"/>
        <end position="335"/>
    </location>
</feature>